<comment type="similarity">
    <text evidence="2">Belongs to the papillomaviridae E8^E2C protein family.</text>
</comment>
<dbReference type="InterPro" id="IPR033668">
    <property type="entry name" value="Reg_prot_E2"/>
</dbReference>
<keyword evidence="9 12" id="KW-0238">DNA-binding</keyword>
<dbReference type="InterPro" id="IPR042504">
    <property type="entry name" value="Regulatory_protein_E2_N_2"/>
</dbReference>
<keyword evidence="12" id="KW-0832">Ubl conjugation</keyword>
<organism evidence="16">
    <name type="scientific">Gammapapillomavirus 23</name>
    <dbReference type="NCBI Taxonomy" id="1961680"/>
    <lineage>
        <taxon>Viruses</taxon>
        <taxon>Monodnaviria</taxon>
        <taxon>Shotokuvirae</taxon>
        <taxon>Cossaviricota</taxon>
        <taxon>Papovaviricetes</taxon>
        <taxon>Zurhausenvirales</taxon>
        <taxon>Papillomaviridae</taxon>
        <taxon>Firstpapillomavirinae</taxon>
        <taxon>Gammapapillomavirus</taxon>
    </lineage>
</organism>
<dbReference type="InterPro" id="IPR036050">
    <property type="entry name" value="Regulatory_protein_E2_N"/>
</dbReference>
<evidence type="ECO:0000256" key="5">
    <source>
        <dbReference type="ARBA" id="ARBA00022553"/>
    </source>
</evidence>
<proteinExistence type="inferred from homology"/>
<dbReference type="GO" id="GO:0006260">
    <property type="term" value="P:DNA replication"/>
    <property type="evidence" value="ECO:0007669"/>
    <property type="project" value="UniProtKB-KW"/>
</dbReference>
<protein>
    <recommendedName>
        <fullName evidence="12">Regulatory protein E2</fullName>
    </recommendedName>
</protein>
<feature type="region of interest" description="Disordered" evidence="13">
    <location>
        <begin position="198"/>
        <end position="305"/>
    </location>
</feature>
<dbReference type="GO" id="GO:0042025">
    <property type="term" value="C:host cell nucleus"/>
    <property type="evidence" value="ECO:0007669"/>
    <property type="project" value="UniProtKB-SubCell"/>
</dbReference>
<evidence type="ECO:0000256" key="11">
    <source>
        <dbReference type="ARBA" id="ARBA00023163"/>
    </source>
</evidence>
<dbReference type="SUPFAM" id="SSF51332">
    <property type="entry name" value="E2 regulatory, transactivation domain"/>
    <property type="match status" value="1"/>
</dbReference>
<dbReference type="Proteomes" id="UP000290646">
    <property type="component" value="Segment"/>
</dbReference>
<reference evidence="16" key="1">
    <citation type="journal article" date="2018" name="MSphere">
        <title>Metagenomic Discovery of 83 New Human Papillomavirus Types in Patients with Immunodeficiency.</title>
        <authorList>
            <person name="Pastrana D.V."/>
            <person name="Peretti A."/>
            <person name="Welch N.L."/>
            <person name="Borgogna C."/>
            <person name="Olivero C."/>
            <person name="Badolato R."/>
            <person name="Notarangelo L.D."/>
            <person name="Gariglio M."/>
            <person name="FitzGerald P.C."/>
            <person name="McIntosh C.E."/>
            <person name="Reeves J."/>
            <person name="Starrett G.J."/>
            <person name="Bliskovsky V."/>
            <person name="Velez D."/>
            <person name="Brownell I."/>
            <person name="Yarchoan R."/>
            <person name="Wyvill K.M."/>
            <person name="Uldrick T.S."/>
            <person name="Maldarelli F."/>
            <person name="Lisco A."/>
            <person name="Sereti I."/>
            <person name="Gonzalez C.M."/>
            <person name="Androphy E.J."/>
            <person name="McBride A.A."/>
            <person name="Van Doorslaer K."/>
            <person name="Garcia F."/>
            <person name="Dvoretzky I."/>
            <person name="Liu J.S."/>
            <person name="Han J."/>
            <person name="Murphy P.M."/>
            <person name="McDermott D.H."/>
            <person name="Buck C.B."/>
        </authorList>
    </citation>
    <scope>NUCLEOTIDE SEQUENCE</scope>
    <source>
        <strain evidence="16">Gamma23_m090c10</strain>
    </source>
</reference>
<comment type="caution">
    <text evidence="12">Lacks conserved residue(s) required for the propagation of feature annotation.</text>
</comment>
<dbReference type="InterPro" id="IPR042503">
    <property type="entry name" value="Regulatory_protein_E2_N_1"/>
</dbReference>
<evidence type="ECO:0000259" key="15">
    <source>
        <dbReference type="Pfam" id="PF00511"/>
    </source>
</evidence>
<keyword evidence="10 12" id="KW-0010">Activator</keyword>
<comment type="function">
    <text evidence="12">Plays a role in the initiation of viral DNA replication. A dimer of E2 interacts with a dimer of E1 in order to improve specificity of E1 DNA binding activity. Once the complex recognizes and binds DNA at specific sites, the E2 dimer is removed from DNA. E2 also regulates viral transcription through binding to the E2RE response element (5'-ACCNNNNNNGGT-3') present in multiple copies in the regulatory regions of the viral genome. Activates or represses transcription depending on E2RE's position with regards to proximal promoter elements including the TATA-box. Repression occurs by sterically hindering the assembly of the transcription initiation complex.</text>
</comment>
<evidence type="ECO:0000256" key="3">
    <source>
        <dbReference type="ARBA" id="ARBA00022491"/>
    </source>
</evidence>
<evidence type="ECO:0000313" key="16">
    <source>
        <dbReference type="EMBL" id="ATQ38556.1"/>
    </source>
</evidence>
<keyword evidence="8 12" id="KW-0805">Transcription regulation</keyword>
<dbReference type="Pfam" id="PF00511">
    <property type="entry name" value="PPV_E2_C"/>
    <property type="match status" value="1"/>
</dbReference>
<evidence type="ECO:0000256" key="2">
    <source>
        <dbReference type="ARBA" id="ARBA00007794"/>
    </source>
</evidence>
<dbReference type="GO" id="GO:0003700">
    <property type="term" value="F:DNA-binding transcription factor activity"/>
    <property type="evidence" value="ECO:0007669"/>
    <property type="project" value="UniProtKB-UniRule"/>
</dbReference>
<evidence type="ECO:0000259" key="14">
    <source>
        <dbReference type="Pfam" id="PF00508"/>
    </source>
</evidence>
<dbReference type="Gene3D" id="2.170.200.10">
    <property type="entry name" value="Papillomavirus E2 early protein domain"/>
    <property type="match status" value="1"/>
</dbReference>
<feature type="cross-link" description="Glycyl lysine isopeptide (Lys-Gly) (interchain with G-Cter in SUMO)" evidence="12">
    <location>
        <position position="329"/>
    </location>
</feature>
<dbReference type="Gene3D" id="1.10.287.30">
    <property type="entry name" value="E2 (early) protein, N terminal domain, subdomain 1"/>
    <property type="match status" value="1"/>
</dbReference>
<comment type="similarity">
    <text evidence="12">Belongs to the papillomaviridae E2 protein family.</text>
</comment>
<evidence type="ECO:0000256" key="7">
    <source>
        <dbReference type="ARBA" id="ARBA00022705"/>
    </source>
</evidence>
<dbReference type="InterPro" id="IPR000427">
    <property type="entry name" value="Papillomavirus_E2_C"/>
</dbReference>
<keyword evidence="6 12" id="KW-1048">Host nucleus</keyword>
<dbReference type="HAMAP" id="MF_04001">
    <property type="entry name" value="PPV_E2"/>
    <property type="match status" value="1"/>
</dbReference>
<dbReference type="EMBL" id="MF588745">
    <property type="protein sequence ID" value="ATQ38556.1"/>
    <property type="molecule type" value="Genomic_DNA"/>
</dbReference>
<keyword evidence="7 12" id="KW-0235">DNA replication</keyword>
<keyword evidence="5 12" id="KW-0597">Phosphoprotein</keyword>
<dbReference type="GO" id="GO:0000166">
    <property type="term" value="F:nucleotide binding"/>
    <property type="evidence" value="ECO:0007669"/>
    <property type="project" value="UniProtKB-UniRule"/>
</dbReference>
<evidence type="ECO:0000256" key="12">
    <source>
        <dbReference type="HAMAP-Rule" id="MF_04001"/>
    </source>
</evidence>
<dbReference type="InterPro" id="IPR001866">
    <property type="entry name" value="PPV_E2_N"/>
</dbReference>
<feature type="domain" description="Papillomavirus E2 C-terminal" evidence="15">
    <location>
        <begin position="325"/>
        <end position="400"/>
    </location>
</feature>
<evidence type="ECO:0000256" key="6">
    <source>
        <dbReference type="ARBA" id="ARBA00022562"/>
    </source>
</evidence>
<dbReference type="GO" id="GO:0006275">
    <property type="term" value="P:regulation of DNA replication"/>
    <property type="evidence" value="ECO:0007669"/>
    <property type="project" value="UniProtKB-UniRule"/>
</dbReference>
<keyword evidence="11 12" id="KW-0804">Transcription</keyword>
<evidence type="ECO:0000256" key="1">
    <source>
        <dbReference type="ARBA" id="ARBA00004147"/>
    </source>
</evidence>
<keyword evidence="4 12" id="KW-0244">Early protein</keyword>
<dbReference type="InterPro" id="IPR012677">
    <property type="entry name" value="Nucleotide-bd_a/b_plait_sf"/>
</dbReference>
<dbReference type="SUPFAM" id="SSF54957">
    <property type="entry name" value="Viral DNA-binding domain"/>
    <property type="match status" value="1"/>
</dbReference>
<dbReference type="GO" id="GO:0039693">
    <property type="term" value="P:viral DNA genome replication"/>
    <property type="evidence" value="ECO:0007669"/>
    <property type="project" value="UniProtKB-UniRule"/>
</dbReference>
<sequence>MNQADLTSRSDALQERLMNLYESGAKTLEAQIEHWQLVRKLNVLYYYARKEKFSHLGLQPLPSLTVSEYKSKEAIQIVLLLRSLQNSPYAEEEWNLSDTSAELIHTPPKNTFKKGPYRVDVWFDHNPQNSFPYTNYDFIYYQDYDEQWHKTAGLVDINGFYYEEPNGDRVYYFLFEGDAARYGETGQWTVQFKNTTLSTSIPSSHRPQSTISPQGSISSSSDSISPTQSFNSKHSRSHESEEGNASSSTGTPPQTPIRQRRRRREGEPTSTTGEGSRAKRRRGGHTPVVRAGVSAAEVGSRHRGVPTSGLTRLARLEAEARDPLILIFKGRSNQLKCWRYRLPKDSFNVATTVFRWAGEEEDDSYLSHRMLVAFNNQTQRKYFLKSVSIPRGVSFAYGQLDSL</sequence>
<dbReference type="Pfam" id="PF00508">
    <property type="entry name" value="PPV_E2_N"/>
    <property type="match status" value="1"/>
</dbReference>
<evidence type="ECO:0000256" key="10">
    <source>
        <dbReference type="ARBA" id="ARBA00023159"/>
    </source>
</evidence>
<keyword evidence="12" id="KW-1017">Isopeptide bond</keyword>
<dbReference type="Gene3D" id="3.30.70.330">
    <property type="match status" value="1"/>
</dbReference>
<feature type="domain" description="Papillomavirus E2 N-terminal" evidence="14">
    <location>
        <begin position="5"/>
        <end position="200"/>
    </location>
</feature>
<evidence type="ECO:0000256" key="13">
    <source>
        <dbReference type="SAM" id="MobiDB-lite"/>
    </source>
</evidence>
<comment type="PTM">
    <text evidence="12">Sumoylation plays a regulatory role in E2 transcriptional activity.</text>
</comment>
<evidence type="ECO:0000256" key="4">
    <source>
        <dbReference type="ARBA" id="ARBA00022518"/>
    </source>
</evidence>
<comment type="subcellular location">
    <subcellularLocation>
        <location evidence="1 12">Host nucleus</location>
    </subcellularLocation>
</comment>
<dbReference type="GO" id="GO:0003677">
    <property type="term" value="F:DNA binding"/>
    <property type="evidence" value="ECO:0007669"/>
    <property type="project" value="UniProtKB-UniRule"/>
</dbReference>
<keyword evidence="3 12" id="KW-0678">Repressor</keyword>
<dbReference type="GO" id="GO:0006351">
    <property type="term" value="P:DNA-templated transcription"/>
    <property type="evidence" value="ECO:0007669"/>
    <property type="project" value="UniProtKB-UniRule"/>
</dbReference>
<name>A0A2D2AM66_9PAPI</name>
<feature type="compositionally biased region" description="Low complexity" evidence="13">
    <location>
        <begin position="207"/>
        <end position="229"/>
    </location>
</feature>
<evidence type="ECO:0000256" key="9">
    <source>
        <dbReference type="ARBA" id="ARBA00023125"/>
    </source>
</evidence>
<comment type="subunit">
    <text evidence="12">Binds DNA as homodimer. Interacts with protein E1; this interaction greatly increases E1 DNA-binding activity. Interacts with protein L1; this interaction enhances E2-dependent replication and transcription activation. Interacts with protein L2; this interaction inhibits E2 transcriptional activity but not DNA replication function E2. Interacts with protein E7; this interaction inhibits E7 oncogenic activity. Interacts with host TAF1; this interaction modulates E2-dependent transcriptional regulation. Interacts with host BRD4; this interaction mediates E2 transcriptional activation function. Additionally, the interaction with host BRD4 on mitotic chromosomes mediates tethering of the viral genome. Interacts with host TOPBP1; this interaction is required for optimal viral DNA replication.</text>
</comment>
<comment type="PTM">
    <text evidence="12">Phosphorylated.</text>
</comment>
<feature type="region of interest" description="DNA-binding domain" evidence="12">
    <location>
        <begin position="322"/>
        <end position="403"/>
    </location>
</feature>
<evidence type="ECO:0000256" key="8">
    <source>
        <dbReference type="ARBA" id="ARBA00023015"/>
    </source>
</evidence>
<accession>A0A2D2AM66</accession>
<dbReference type="InterPro" id="IPR035975">
    <property type="entry name" value="E2/EBNA1_C_sf"/>
</dbReference>
<gene>
    <name evidence="12 16" type="primary">E2</name>
</gene>